<proteinExistence type="predicted"/>
<dbReference type="Proteomes" id="UP000805649">
    <property type="component" value="Unassembled WGS sequence"/>
</dbReference>
<keyword evidence="2" id="KW-1185">Reference proteome</keyword>
<evidence type="ECO:0000313" key="1">
    <source>
        <dbReference type="EMBL" id="KAL0941889.1"/>
    </source>
</evidence>
<name>A0ACC3ZCU0_COLTU</name>
<organism evidence="1 2">
    <name type="scientific">Colletotrichum truncatum</name>
    <name type="common">Anthracnose fungus</name>
    <name type="synonym">Colletotrichum capsici</name>
    <dbReference type="NCBI Taxonomy" id="5467"/>
    <lineage>
        <taxon>Eukaryota</taxon>
        <taxon>Fungi</taxon>
        <taxon>Dikarya</taxon>
        <taxon>Ascomycota</taxon>
        <taxon>Pezizomycotina</taxon>
        <taxon>Sordariomycetes</taxon>
        <taxon>Hypocreomycetidae</taxon>
        <taxon>Glomerellales</taxon>
        <taxon>Glomerellaceae</taxon>
        <taxon>Colletotrichum</taxon>
        <taxon>Colletotrichum truncatum species complex</taxon>
    </lineage>
</organism>
<gene>
    <name evidence="1" type="ORF">CTRU02_204652</name>
</gene>
<sequence>MPRVLIFAGAPEADWSSPDLLLSTPPAPHPTSTPAAAAPAWRSLPFHRAPLVTGFSQHHGLPSDFRPPAHFFSLSLDVDSQQSVAASQELLSQFYDHSLALHHDLPSSQLPLPSQSHTGRPPPDTQSFETTAADSFMTTTTTTTTDSSFQDTTLSIRPPLTTSHHLSDLEDIPTGPDLLRLAPQTVTVNLIAGVISVSAPRSITTRWGTELALVEVLVGDDTRAGFGVTFWVPASAKSTPGATLPSQLRRQDVVLMQNVALHVFRGKVYGQSLRKGLTRTTVLYRRKMGEDDEGGYYRRRDLGSGDSGGSAVHPQLAKTRRVWEWVLRFVGGEQRPAAEDGKGKGRKRGWDLPPDDTQ</sequence>
<evidence type="ECO:0000313" key="2">
    <source>
        <dbReference type="Proteomes" id="UP000805649"/>
    </source>
</evidence>
<dbReference type="EMBL" id="VUJX02000002">
    <property type="protein sequence ID" value="KAL0941889.1"/>
    <property type="molecule type" value="Genomic_DNA"/>
</dbReference>
<protein>
    <submittedName>
        <fullName evidence="1">Uncharacterized protein</fullName>
    </submittedName>
</protein>
<comment type="caution">
    <text evidence="1">The sequence shown here is derived from an EMBL/GenBank/DDBJ whole genome shotgun (WGS) entry which is preliminary data.</text>
</comment>
<reference evidence="1 2" key="1">
    <citation type="journal article" date="2020" name="Phytopathology">
        <title>Genome Sequence Resources of Colletotrichum truncatum, C. plurivorum, C. musicola, and C. sojae: Four Species Pathogenic to Soybean (Glycine max).</title>
        <authorList>
            <person name="Rogerio F."/>
            <person name="Boufleur T.R."/>
            <person name="Ciampi-Guillardi M."/>
            <person name="Sukno S.A."/>
            <person name="Thon M.R."/>
            <person name="Massola Junior N.S."/>
            <person name="Baroncelli R."/>
        </authorList>
    </citation>
    <scope>NUCLEOTIDE SEQUENCE [LARGE SCALE GENOMIC DNA]</scope>
    <source>
        <strain evidence="1 2">CMES1059</strain>
    </source>
</reference>
<accession>A0ACC3ZCU0</accession>